<accession>A0A4Q7MWI5</accession>
<protein>
    <submittedName>
        <fullName evidence="2">Phage regulator Rha-like protein</fullName>
    </submittedName>
</protein>
<evidence type="ECO:0000256" key="1">
    <source>
        <dbReference type="SAM" id="MobiDB-lite"/>
    </source>
</evidence>
<evidence type="ECO:0000313" key="3">
    <source>
        <dbReference type="Proteomes" id="UP000292039"/>
    </source>
</evidence>
<sequence>MTTTEKKGRDSWQSATPTTSPHDTALILQSVKDEPRIDSRALAQHLGNKHQNVRELLANYSDDFRQFGILRFQTGEIAGRGQPEKYALLNEDQCYLLLTYSRNTAKVRALKVRLVKAFREARQAQDLTRTEYLPTYHALHNEISALAGQTPNARFVHMNVNKLVNQAIGIEAGQRGALDLPRRSLMVAAQFLAGSAMRGAANHKEAYIRAKDALQRLGTTLLEGGRHA</sequence>
<dbReference type="InterPro" id="IPR014054">
    <property type="entry name" value="Phage_regulatory_Rha"/>
</dbReference>
<dbReference type="RefSeq" id="WP_130486392.1">
    <property type="nucleotide sequence ID" value="NZ_CBCSEB010000003.1"/>
</dbReference>
<evidence type="ECO:0000313" key="2">
    <source>
        <dbReference type="EMBL" id="RZS73153.1"/>
    </source>
</evidence>
<gene>
    <name evidence="2" type="ORF">EV679_0341</name>
</gene>
<feature type="compositionally biased region" description="Basic and acidic residues" evidence="1">
    <location>
        <begin position="1"/>
        <end position="10"/>
    </location>
</feature>
<dbReference type="Proteomes" id="UP000292039">
    <property type="component" value="Unassembled WGS sequence"/>
</dbReference>
<feature type="compositionally biased region" description="Polar residues" evidence="1">
    <location>
        <begin position="11"/>
        <end position="22"/>
    </location>
</feature>
<feature type="region of interest" description="Disordered" evidence="1">
    <location>
        <begin position="1"/>
        <end position="23"/>
    </location>
</feature>
<dbReference type="Pfam" id="PF09669">
    <property type="entry name" value="Phage_pRha"/>
    <property type="match status" value="1"/>
</dbReference>
<organism evidence="2 3">
    <name type="scientific">Kerstersia gyiorum</name>
    <dbReference type="NCBI Taxonomy" id="206506"/>
    <lineage>
        <taxon>Bacteria</taxon>
        <taxon>Pseudomonadati</taxon>
        <taxon>Pseudomonadota</taxon>
        <taxon>Betaproteobacteria</taxon>
        <taxon>Burkholderiales</taxon>
        <taxon>Alcaligenaceae</taxon>
        <taxon>Kerstersia</taxon>
    </lineage>
</organism>
<name>A0A4Q7MWI5_9BURK</name>
<proteinExistence type="predicted"/>
<comment type="caution">
    <text evidence="2">The sequence shown here is derived from an EMBL/GenBank/DDBJ whole genome shotgun (WGS) entry which is preliminary data.</text>
</comment>
<reference evidence="2 3" key="1">
    <citation type="submission" date="2019-02" db="EMBL/GenBank/DDBJ databases">
        <title>Genomic Encyclopedia of Type Strains, Phase IV (KMG-IV): sequencing the most valuable type-strain genomes for metagenomic binning, comparative biology and taxonomic classification.</title>
        <authorList>
            <person name="Goeker M."/>
        </authorList>
    </citation>
    <scope>NUCLEOTIDE SEQUENCE [LARGE SCALE GENOMIC DNA]</scope>
    <source>
        <strain evidence="2 3">DSM 16618</strain>
    </source>
</reference>
<dbReference type="EMBL" id="SGWZ01000001">
    <property type="protein sequence ID" value="RZS73153.1"/>
    <property type="molecule type" value="Genomic_DNA"/>
</dbReference>
<dbReference type="AlphaFoldDB" id="A0A4Q7MWI5"/>